<evidence type="ECO:0000313" key="4">
    <source>
        <dbReference type="EMBL" id="SDM11811.1"/>
    </source>
</evidence>
<feature type="transmembrane region" description="Helical" evidence="2">
    <location>
        <begin position="235"/>
        <end position="254"/>
    </location>
</feature>
<keyword evidence="5" id="KW-1185">Reference proteome</keyword>
<dbReference type="InterPro" id="IPR037185">
    <property type="entry name" value="EmrE-like"/>
</dbReference>
<feature type="domain" description="EamA" evidence="3">
    <location>
        <begin position="168"/>
        <end position="307"/>
    </location>
</feature>
<feature type="transmembrane region" description="Helical" evidence="2">
    <location>
        <begin position="110"/>
        <end position="132"/>
    </location>
</feature>
<keyword evidence="2" id="KW-0812">Transmembrane</keyword>
<feature type="transmembrane region" description="Helical" evidence="2">
    <location>
        <begin position="7"/>
        <end position="30"/>
    </location>
</feature>
<feature type="domain" description="EamA" evidence="3">
    <location>
        <begin position="18"/>
        <end position="154"/>
    </location>
</feature>
<name>A0A1G9QLW1_9FIRM</name>
<dbReference type="AlphaFoldDB" id="A0A1G9QLW1"/>
<dbReference type="GO" id="GO:0016020">
    <property type="term" value="C:membrane"/>
    <property type="evidence" value="ECO:0007669"/>
    <property type="project" value="InterPro"/>
</dbReference>
<keyword evidence="2" id="KW-1133">Transmembrane helix</keyword>
<evidence type="ECO:0000259" key="3">
    <source>
        <dbReference type="Pfam" id="PF00892"/>
    </source>
</evidence>
<sequence length="309" mass="32977">MNNIKKFGVSAGILSGMLWGLDTVLTGFVLGATPLVSSQEVILIAPIISAFLHDTFSTLWMMIFSMFKGELLKTIKLLKTRSGRFVAIAALFGGPIGMAAYLLAINYIGAGYTASISAIYPAAGAFFAYVFLKEKLSLRGWMGLILSIIAIIILGYAPGGSLTSNFFIGFICALVCVIGWSLESVICAYGMKDDEVSPTQALQIRQLVSAVVYGLLIVPTIGGLNLTSIVLTSNILPLIITTALIGTLSYIFYYTAIDNIGPVKATGLNVTYSIWAILFDVLFIGSPITLKLVICAILIIIGSIMVSKN</sequence>
<evidence type="ECO:0000256" key="2">
    <source>
        <dbReference type="SAM" id="Phobius"/>
    </source>
</evidence>
<dbReference type="EMBL" id="FNGW01000005">
    <property type="protein sequence ID" value="SDM11811.1"/>
    <property type="molecule type" value="Genomic_DNA"/>
</dbReference>
<feature type="transmembrane region" description="Helical" evidence="2">
    <location>
        <begin position="210"/>
        <end position="229"/>
    </location>
</feature>
<protein>
    <submittedName>
        <fullName evidence="4">Uncharacterized membrane protein</fullName>
    </submittedName>
</protein>
<gene>
    <name evidence="4" type="ORF">SAMN04515677_105265</name>
</gene>
<feature type="transmembrane region" description="Helical" evidence="2">
    <location>
        <begin position="42"/>
        <end position="64"/>
    </location>
</feature>
<reference evidence="4 5" key="1">
    <citation type="submission" date="2016-10" db="EMBL/GenBank/DDBJ databases">
        <authorList>
            <person name="de Groot N.N."/>
        </authorList>
    </citation>
    <scope>NUCLEOTIDE SEQUENCE [LARGE SCALE GENOMIC DNA]</scope>
    <source>
        <strain evidence="4 5">DSM 797</strain>
    </source>
</reference>
<feature type="transmembrane region" description="Helical" evidence="2">
    <location>
        <begin position="166"/>
        <end position="189"/>
    </location>
</feature>
<keyword evidence="2" id="KW-0472">Membrane</keyword>
<dbReference type="InterPro" id="IPR000620">
    <property type="entry name" value="EamA_dom"/>
</dbReference>
<feature type="transmembrane region" description="Helical" evidence="2">
    <location>
        <begin position="141"/>
        <end position="160"/>
    </location>
</feature>
<feature type="transmembrane region" description="Helical" evidence="2">
    <location>
        <begin position="85"/>
        <end position="104"/>
    </location>
</feature>
<proteinExistence type="inferred from homology"/>
<dbReference type="SUPFAM" id="SSF103481">
    <property type="entry name" value="Multidrug resistance efflux transporter EmrE"/>
    <property type="match status" value="2"/>
</dbReference>
<dbReference type="RefSeq" id="WP_092726340.1">
    <property type="nucleotide sequence ID" value="NZ_FNGW01000005.1"/>
</dbReference>
<comment type="similarity">
    <text evidence="1">Belongs to the EamA transporter family.</text>
</comment>
<dbReference type="Proteomes" id="UP000199068">
    <property type="component" value="Unassembled WGS sequence"/>
</dbReference>
<evidence type="ECO:0000313" key="5">
    <source>
        <dbReference type="Proteomes" id="UP000199068"/>
    </source>
</evidence>
<evidence type="ECO:0000256" key="1">
    <source>
        <dbReference type="ARBA" id="ARBA00007362"/>
    </source>
</evidence>
<dbReference type="Pfam" id="PF00892">
    <property type="entry name" value="EamA"/>
    <property type="match status" value="2"/>
</dbReference>
<dbReference type="STRING" id="1121325.SAMN04515677_105265"/>
<accession>A0A1G9QLW1</accession>
<organism evidence="4 5">
    <name type="scientific">Romboutsia lituseburensis DSM 797</name>
    <dbReference type="NCBI Taxonomy" id="1121325"/>
    <lineage>
        <taxon>Bacteria</taxon>
        <taxon>Bacillati</taxon>
        <taxon>Bacillota</taxon>
        <taxon>Clostridia</taxon>
        <taxon>Peptostreptococcales</taxon>
        <taxon>Peptostreptococcaceae</taxon>
        <taxon>Romboutsia</taxon>
    </lineage>
</organism>
<dbReference type="PANTHER" id="PTHR22911:SF137">
    <property type="entry name" value="SOLUTE CARRIER FAMILY 35 MEMBER G2-RELATED"/>
    <property type="match status" value="1"/>
</dbReference>
<dbReference type="PANTHER" id="PTHR22911">
    <property type="entry name" value="ACYL-MALONYL CONDENSING ENZYME-RELATED"/>
    <property type="match status" value="1"/>
</dbReference>